<evidence type="ECO:0000259" key="7">
    <source>
        <dbReference type="Pfam" id="PF02687"/>
    </source>
</evidence>
<evidence type="ECO:0000256" key="1">
    <source>
        <dbReference type="ARBA" id="ARBA00004651"/>
    </source>
</evidence>
<keyword evidence="10" id="KW-1185">Reference proteome</keyword>
<accession>A0A563U414</accession>
<evidence type="ECO:0000256" key="5">
    <source>
        <dbReference type="ARBA" id="ARBA00023136"/>
    </source>
</evidence>
<keyword evidence="2" id="KW-1003">Cell membrane</keyword>
<organism evidence="9 10">
    <name type="scientific">Mucilaginibacter achroorhodeus</name>
    <dbReference type="NCBI Taxonomy" id="2599294"/>
    <lineage>
        <taxon>Bacteria</taxon>
        <taxon>Pseudomonadati</taxon>
        <taxon>Bacteroidota</taxon>
        <taxon>Sphingobacteriia</taxon>
        <taxon>Sphingobacteriales</taxon>
        <taxon>Sphingobacteriaceae</taxon>
        <taxon>Mucilaginibacter</taxon>
    </lineage>
</organism>
<comment type="caution">
    <text evidence="9">The sequence shown here is derived from an EMBL/GenBank/DDBJ whole genome shotgun (WGS) entry which is preliminary data.</text>
</comment>
<dbReference type="InterPro" id="IPR025857">
    <property type="entry name" value="MacB_PCD"/>
</dbReference>
<gene>
    <name evidence="9" type="ORF">FPZ42_10550</name>
</gene>
<keyword evidence="4 6" id="KW-1133">Transmembrane helix</keyword>
<dbReference type="PANTHER" id="PTHR30572:SF18">
    <property type="entry name" value="ABC-TYPE MACROLIDE FAMILY EXPORT SYSTEM PERMEASE COMPONENT 2"/>
    <property type="match status" value="1"/>
</dbReference>
<dbReference type="Proteomes" id="UP000318010">
    <property type="component" value="Unassembled WGS sequence"/>
</dbReference>
<comment type="subcellular location">
    <subcellularLocation>
        <location evidence="1">Cell membrane</location>
        <topology evidence="1">Multi-pass membrane protein</topology>
    </subcellularLocation>
</comment>
<sequence length="806" mass="90071">MFKNYIKTAYRNLKKNKAFTIINVLGLALGLCVCLLIVLYVVDEFGYDKYNTKLDRVYRVNDNIKFGGMNKQFAQSPAPLAAAFTANFPEIEATARFRQWGSYKVRKGDQNVHENHVIFADSTLFDVFTLPMLFGDPKTALREPHSVVITESIARKYFNQEDVVGKALLLNDSINYKVTGVIKDIPKQSHFHFDFFLAMSDLQESKDDSWLNNNFNTYLLLKPGTNLKTLENKFEPLIRKGAGGQLQGAIRMDYDAFVRAGNFYKLNLVALKDIHLHSNVVGELDGNSSIQYVYIFLAIAAFILIVACINFMNLSTARSANRAREVGVRKVLGSLRKYLVAQFLSESIIVTFFAAVIALSGAWLLLPYFNEISGKVITITQDTLLWLLPLSLLSVIVIGCIAGSYPAFFLSAFKPVDVLKGKLSSGFKAGFLRSFLVVFQFGTSIFLIIGTMIIYNQLKFIQNKDLGFDRNHVVTIKNTDDLPNANVLKDELMTITGVKNASLSGFTPTGGWRNSTTYFTNEMRDTKNALSTQSWVVDENYIPTMNMHIIEGRNFEKGRLADSSSLIINEAAVKQLGFKDPVGQDLFVIVDSKGENQKRMHIIGVVKDFNFNSLRDNVTPVVLSMGYSTGQLSVLVNSNDMAGLINKLKQRWHSFAPNAAFEYSFMDDEFDATYRTEQRMGQLFISFTTMAIVIACLGLFGLAAYAAEQRTKEIGIRKVLGANVSTIVGMLSKDFIKLVIIAIVIAAPLAWLSMQQWLKGFAYRDNIKWWVIAVAGFGAIIIAFLTISIQSIKAALANPVKSLKNE</sequence>
<feature type="transmembrane region" description="Helical" evidence="6">
    <location>
        <begin position="292"/>
        <end position="314"/>
    </location>
</feature>
<feature type="transmembrane region" description="Helical" evidence="6">
    <location>
        <begin position="683"/>
        <end position="707"/>
    </location>
</feature>
<dbReference type="GO" id="GO:0022857">
    <property type="term" value="F:transmembrane transporter activity"/>
    <property type="evidence" value="ECO:0007669"/>
    <property type="project" value="TreeGrafter"/>
</dbReference>
<feature type="transmembrane region" description="Helical" evidence="6">
    <location>
        <begin position="769"/>
        <end position="789"/>
    </location>
</feature>
<feature type="domain" description="MacB-like periplasmic core" evidence="8">
    <location>
        <begin position="444"/>
        <end position="630"/>
    </location>
</feature>
<feature type="transmembrane region" description="Helical" evidence="6">
    <location>
        <begin position="21"/>
        <end position="42"/>
    </location>
</feature>
<feature type="transmembrane region" description="Helical" evidence="6">
    <location>
        <begin position="386"/>
        <end position="410"/>
    </location>
</feature>
<dbReference type="OrthoDB" id="1451596at2"/>
<dbReference type="AlphaFoldDB" id="A0A563U414"/>
<evidence type="ECO:0000256" key="3">
    <source>
        <dbReference type="ARBA" id="ARBA00022692"/>
    </source>
</evidence>
<evidence type="ECO:0000256" key="6">
    <source>
        <dbReference type="SAM" id="Phobius"/>
    </source>
</evidence>
<dbReference type="PANTHER" id="PTHR30572">
    <property type="entry name" value="MEMBRANE COMPONENT OF TRANSPORTER-RELATED"/>
    <property type="match status" value="1"/>
</dbReference>
<protein>
    <submittedName>
        <fullName evidence="9">FtsX-like permease family protein</fullName>
    </submittedName>
</protein>
<dbReference type="EMBL" id="VOEI01000003">
    <property type="protein sequence ID" value="TWR26062.1"/>
    <property type="molecule type" value="Genomic_DNA"/>
</dbReference>
<evidence type="ECO:0000313" key="10">
    <source>
        <dbReference type="Proteomes" id="UP000318010"/>
    </source>
</evidence>
<dbReference type="RefSeq" id="WP_146271125.1">
    <property type="nucleotide sequence ID" value="NZ_VOEI01000003.1"/>
</dbReference>
<dbReference type="Pfam" id="PF02687">
    <property type="entry name" value="FtsX"/>
    <property type="match status" value="2"/>
</dbReference>
<feature type="domain" description="ABC3 transporter permease C-terminal" evidence="7">
    <location>
        <begin position="686"/>
        <end position="796"/>
    </location>
</feature>
<evidence type="ECO:0000259" key="8">
    <source>
        <dbReference type="Pfam" id="PF12704"/>
    </source>
</evidence>
<dbReference type="InterPro" id="IPR003838">
    <property type="entry name" value="ABC3_permease_C"/>
</dbReference>
<evidence type="ECO:0000256" key="4">
    <source>
        <dbReference type="ARBA" id="ARBA00022989"/>
    </source>
</evidence>
<keyword evidence="5 6" id="KW-0472">Membrane</keyword>
<feature type="transmembrane region" description="Helical" evidence="6">
    <location>
        <begin position="431"/>
        <end position="455"/>
    </location>
</feature>
<name>A0A563U414_9SPHI</name>
<feature type="domain" description="MacB-like periplasmic core" evidence="8">
    <location>
        <begin position="20"/>
        <end position="235"/>
    </location>
</feature>
<proteinExistence type="predicted"/>
<evidence type="ECO:0000313" key="9">
    <source>
        <dbReference type="EMBL" id="TWR26062.1"/>
    </source>
</evidence>
<feature type="domain" description="ABC3 transporter permease C-terminal" evidence="7">
    <location>
        <begin position="298"/>
        <end position="411"/>
    </location>
</feature>
<feature type="transmembrane region" description="Helical" evidence="6">
    <location>
        <begin position="339"/>
        <end position="366"/>
    </location>
</feature>
<dbReference type="Pfam" id="PF12704">
    <property type="entry name" value="MacB_PCD"/>
    <property type="match status" value="2"/>
</dbReference>
<evidence type="ECO:0000256" key="2">
    <source>
        <dbReference type="ARBA" id="ARBA00022475"/>
    </source>
</evidence>
<reference evidence="9 10" key="1">
    <citation type="submission" date="2019-07" db="EMBL/GenBank/DDBJ databases">
        <authorList>
            <person name="Kim J."/>
        </authorList>
    </citation>
    <scope>NUCLEOTIDE SEQUENCE [LARGE SCALE GENOMIC DNA]</scope>
    <source>
        <strain evidence="9 10">MJ1a</strain>
    </source>
</reference>
<dbReference type="InterPro" id="IPR050250">
    <property type="entry name" value="Macrolide_Exporter_MacB"/>
</dbReference>
<dbReference type="GO" id="GO:0005886">
    <property type="term" value="C:plasma membrane"/>
    <property type="evidence" value="ECO:0007669"/>
    <property type="project" value="UniProtKB-SubCell"/>
</dbReference>
<keyword evidence="3 6" id="KW-0812">Transmembrane</keyword>
<feature type="transmembrane region" description="Helical" evidence="6">
    <location>
        <begin position="735"/>
        <end position="754"/>
    </location>
</feature>